<dbReference type="Pfam" id="PF02423">
    <property type="entry name" value="OCD_Mu_crystall"/>
    <property type="match status" value="1"/>
</dbReference>
<dbReference type="PIRSF" id="PIRSF001439">
    <property type="entry name" value="CryM"/>
    <property type="match status" value="1"/>
</dbReference>
<gene>
    <name evidence="1" type="ORF">FB475_3966</name>
</gene>
<comment type="caution">
    <text evidence="1">The sequence shown here is derived from an EMBL/GenBank/DDBJ whole genome shotgun (WGS) entry which is preliminary data.</text>
</comment>
<dbReference type="InterPro" id="IPR023401">
    <property type="entry name" value="ODC_N"/>
</dbReference>
<evidence type="ECO:0000313" key="2">
    <source>
        <dbReference type="Proteomes" id="UP000316298"/>
    </source>
</evidence>
<dbReference type="PANTHER" id="PTHR13812">
    <property type="entry name" value="KETIMINE REDUCTASE MU-CRYSTALLIN"/>
    <property type="match status" value="1"/>
</dbReference>
<dbReference type="OrthoDB" id="9801817at2"/>
<reference evidence="1 2" key="1">
    <citation type="submission" date="2019-06" db="EMBL/GenBank/DDBJ databases">
        <title>Sequencing the genomes of 1000 actinobacteria strains.</title>
        <authorList>
            <person name="Klenk H.-P."/>
        </authorList>
    </citation>
    <scope>NUCLEOTIDE SEQUENCE [LARGE SCALE GENOMIC DNA]</scope>
    <source>
        <strain evidence="1 2">DSM 17305</strain>
    </source>
</reference>
<protein>
    <submittedName>
        <fullName evidence="1">Ornithine cyclodeaminase</fullName>
    </submittedName>
</protein>
<dbReference type="RefSeq" id="WP_141857682.1">
    <property type="nucleotide sequence ID" value="NZ_BAAAKA010000024.1"/>
</dbReference>
<dbReference type="Gene3D" id="3.40.50.720">
    <property type="entry name" value="NAD(P)-binding Rossmann-like Domain"/>
    <property type="match status" value="1"/>
</dbReference>
<proteinExistence type="predicted"/>
<dbReference type="InterPro" id="IPR036291">
    <property type="entry name" value="NAD(P)-bd_dom_sf"/>
</dbReference>
<dbReference type="Proteomes" id="UP000316298">
    <property type="component" value="Unassembled WGS sequence"/>
</dbReference>
<dbReference type="AlphaFoldDB" id="A0A542EWQ8"/>
<dbReference type="Gene3D" id="3.30.1780.10">
    <property type="entry name" value="ornithine cyclodeaminase, domain 1"/>
    <property type="match status" value="1"/>
</dbReference>
<accession>A0A542EWQ8</accession>
<dbReference type="SUPFAM" id="SSF51735">
    <property type="entry name" value="NAD(P)-binding Rossmann-fold domains"/>
    <property type="match status" value="1"/>
</dbReference>
<organism evidence="1 2">
    <name type="scientific">Kribbella jejuensis</name>
    <dbReference type="NCBI Taxonomy" id="236068"/>
    <lineage>
        <taxon>Bacteria</taxon>
        <taxon>Bacillati</taxon>
        <taxon>Actinomycetota</taxon>
        <taxon>Actinomycetes</taxon>
        <taxon>Propionibacteriales</taxon>
        <taxon>Kribbellaceae</taxon>
        <taxon>Kribbella</taxon>
    </lineage>
</organism>
<dbReference type="PANTHER" id="PTHR13812:SF19">
    <property type="entry name" value="KETIMINE REDUCTASE MU-CRYSTALLIN"/>
    <property type="match status" value="1"/>
</dbReference>
<dbReference type="InterPro" id="IPR003462">
    <property type="entry name" value="ODC_Mu_crystall"/>
</dbReference>
<name>A0A542EWQ8_9ACTN</name>
<keyword evidence="2" id="KW-1185">Reference proteome</keyword>
<dbReference type="EMBL" id="VFMM01000001">
    <property type="protein sequence ID" value="TQJ19788.1"/>
    <property type="molecule type" value="Genomic_DNA"/>
</dbReference>
<dbReference type="GO" id="GO:0005737">
    <property type="term" value="C:cytoplasm"/>
    <property type="evidence" value="ECO:0007669"/>
    <property type="project" value="TreeGrafter"/>
</dbReference>
<sequence>MPDGIWLRFLSGPDIDALGLTRLEIVDAVEDAVREHGLGRTAFEPRVHLTPDNGGIGHFNILRGHLDGLGAHGVSGVKVVGDLKGLPSELAMATLFDPTTGVPLAVLDATMITAARTGAMTTVGARHLARRDSKILAHAGARGTAWWNVTMLDDLFDLDEIRVTSARPESREKFAAELAEELSTPIRVCATAEEAFDGADVLVEATRLTEPEPLLRTAAVKPGTLTIPYGTVSAVELDLLDVMDKVVVDDWREAQSGRFGALRRHVDTGRLSPETLYAEIGQIVAGQRPGRESDAERNLFWHRGLSLLDVAIAHLILTRAEAADAGTMLRFH</sequence>
<evidence type="ECO:0000313" key="1">
    <source>
        <dbReference type="EMBL" id="TQJ19788.1"/>
    </source>
</evidence>